<evidence type="ECO:0000313" key="4">
    <source>
        <dbReference type="Ensembl" id="ENSECRP00000028012.1"/>
    </source>
</evidence>
<dbReference type="InterPro" id="IPR050650">
    <property type="entry name" value="Type-II_Cytokine-TF_Rcpt"/>
</dbReference>
<gene>
    <name evidence="4" type="primary">crfb16</name>
</gene>
<dbReference type="Pfam" id="PF01108">
    <property type="entry name" value="Tissue_fac"/>
    <property type="match status" value="1"/>
</dbReference>
<dbReference type="InterPro" id="IPR003961">
    <property type="entry name" value="FN3_dom"/>
</dbReference>
<organism evidence="4 5">
    <name type="scientific">Erpetoichthys calabaricus</name>
    <name type="common">Rope fish</name>
    <name type="synonym">Calamoichthys calabaricus</name>
    <dbReference type="NCBI Taxonomy" id="27687"/>
    <lineage>
        <taxon>Eukaryota</taxon>
        <taxon>Metazoa</taxon>
        <taxon>Chordata</taxon>
        <taxon>Craniata</taxon>
        <taxon>Vertebrata</taxon>
        <taxon>Euteleostomi</taxon>
        <taxon>Actinopterygii</taxon>
        <taxon>Polypteriformes</taxon>
        <taxon>Polypteridae</taxon>
        <taxon>Erpetoichthys</taxon>
    </lineage>
</organism>
<feature type="transmembrane region" description="Helical" evidence="1">
    <location>
        <begin position="235"/>
        <end position="257"/>
    </location>
</feature>
<dbReference type="Proteomes" id="UP000694620">
    <property type="component" value="Unassembled WGS sequence"/>
</dbReference>
<dbReference type="Ensembl" id="ENSECRT00000028598.1">
    <property type="protein sequence ID" value="ENSECRP00000028012.1"/>
    <property type="gene ID" value="ENSECRG00000018966.1"/>
</dbReference>
<dbReference type="FunFam" id="2.60.40.10:FF:001006">
    <property type="entry name" value="Interleukin 20 receptor subunit beta"/>
    <property type="match status" value="1"/>
</dbReference>
<feature type="chain" id="PRO_5034974734" description="Fibronectin type-III domain-containing protein" evidence="2">
    <location>
        <begin position="28"/>
        <end position="326"/>
    </location>
</feature>
<dbReference type="InterPro" id="IPR036116">
    <property type="entry name" value="FN3_sf"/>
</dbReference>
<name>A0A8C4T6T8_ERPCA</name>
<keyword evidence="5" id="KW-1185">Reference proteome</keyword>
<dbReference type="GO" id="GO:0005886">
    <property type="term" value="C:plasma membrane"/>
    <property type="evidence" value="ECO:0007669"/>
    <property type="project" value="TreeGrafter"/>
</dbReference>
<dbReference type="PANTHER" id="PTHR20859">
    <property type="entry name" value="INTERFERON/INTERLEUKIN RECEPTOR"/>
    <property type="match status" value="1"/>
</dbReference>
<evidence type="ECO:0000256" key="1">
    <source>
        <dbReference type="SAM" id="Phobius"/>
    </source>
</evidence>
<keyword evidence="1" id="KW-1133">Transmembrane helix</keyword>
<evidence type="ECO:0000259" key="3">
    <source>
        <dbReference type="PROSITE" id="PS50853"/>
    </source>
</evidence>
<dbReference type="Pfam" id="PF09294">
    <property type="entry name" value="Interfer-bind"/>
    <property type="match status" value="1"/>
</dbReference>
<evidence type="ECO:0000313" key="5">
    <source>
        <dbReference type="Proteomes" id="UP000694620"/>
    </source>
</evidence>
<dbReference type="GeneID" id="114669495"/>
<dbReference type="SUPFAM" id="SSF49265">
    <property type="entry name" value="Fibronectin type III"/>
    <property type="match status" value="2"/>
</dbReference>
<dbReference type="Gene3D" id="2.60.40.10">
    <property type="entry name" value="Immunoglobulins"/>
    <property type="match status" value="2"/>
</dbReference>
<keyword evidence="2" id="KW-0732">Signal</keyword>
<sequence>MKTNSEAQNSAFMFLPLLLQLLLFSLAFLKVLEKVEGPKNVHISSTDMTHLLLWSPVPASKGPVNYSVQYQGEHEREYKNGTWEEVEECTGIGVTICDVTKEISSDVYYSFRVMAVQEGRMSDWETIEHMFKRNQTFLTTPQINITDKTEFVRVQVKKMPKSIVYIIRYWQQHNEDNIKVATIPWQQTTYDIIDIVEHSTICLQAQTYSEVIHRSSNFSEVQCVHLKERRQRWDAILTASVLAILGPLMVLCVLGLLCRFSRVLKHSVCPVEHLPDTLDFEYFPEKIQRKTKEASEYCEPIMVLSMENNEIAGLLHTETSADEKRV</sequence>
<dbReference type="GO" id="GO:0042015">
    <property type="term" value="F:interleukin-20 binding"/>
    <property type="evidence" value="ECO:0007669"/>
    <property type="project" value="TreeGrafter"/>
</dbReference>
<keyword evidence="1" id="KW-0812">Transmembrane</keyword>
<dbReference type="InterPro" id="IPR015373">
    <property type="entry name" value="Interferon/interleukin_rcp_dom"/>
</dbReference>
<dbReference type="GO" id="GO:0004896">
    <property type="term" value="F:cytokine receptor activity"/>
    <property type="evidence" value="ECO:0007669"/>
    <property type="project" value="TreeGrafter"/>
</dbReference>
<reference evidence="4" key="1">
    <citation type="submission" date="2025-08" db="UniProtKB">
        <authorList>
            <consortium name="Ensembl"/>
        </authorList>
    </citation>
    <scope>IDENTIFICATION</scope>
</reference>
<feature type="signal peptide" evidence="2">
    <location>
        <begin position="1"/>
        <end position="27"/>
    </location>
</feature>
<feature type="domain" description="Fibronectin type-III" evidence="3">
    <location>
        <begin position="37"/>
        <end position="136"/>
    </location>
</feature>
<protein>
    <recommendedName>
        <fullName evidence="3">Fibronectin type-III domain-containing protein</fullName>
    </recommendedName>
</protein>
<reference evidence="4" key="2">
    <citation type="submission" date="2025-09" db="UniProtKB">
        <authorList>
            <consortium name="Ensembl"/>
        </authorList>
    </citation>
    <scope>IDENTIFICATION</scope>
</reference>
<dbReference type="PROSITE" id="PS50853">
    <property type="entry name" value="FN3"/>
    <property type="match status" value="1"/>
</dbReference>
<dbReference type="PANTHER" id="PTHR20859:SF48">
    <property type="entry name" value="INTERLEUKIN-20 RECEPTOR SUBUNIT BETA"/>
    <property type="match status" value="1"/>
</dbReference>
<dbReference type="GeneTree" id="ENSGT00510000048354"/>
<dbReference type="AlphaFoldDB" id="A0A8C4T6T8"/>
<keyword evidence="1" id="KW-0472">Membrane</keyword>
<dbReference type="InterPro" id="IPR013783">
    <property type="entry name" value="Ig-like_fold"/>
</dbReference>
<dbReference type="RefSeq" id="XP_028681559.1">
    <property type="nucleotide sequence ID" value="XM_028825726.2"/>
</dbReference>
<accession>A0A8C4T6T8</accession>
<proteinExistence type="predicted"/>
<evidence type="ECO:0000256" key="2">
    <source>
        <dbReference type="SAM" id="SignalP"/>
    </source>
</evidence>
<dbReference type="CDD" id="cd00063">
    <property type="entry name" value="FN3"/>
    <property type="match status" value="1"/>
</dbReference>